<evidence type="ECO:0000313" key="10">
    <source>
        <dbReference type="RefSeq" id="XP_032825945.1"/>
    </source>
</evidence>
<comment type="subcellular location">
    <subcellularLocation>
        <location evidence="1">Mitochondrion</location>
    </subcellularLocation>
</comment>
<dbReference type="GeneID" id="116951441"/>
<proteinExistence type="inferred from homology"/>
<dbReference type="InterPro" id="IPR052473">
    <property type="entry name" value="mtLSU_mL53"/>
</dbReference>
<dbReference type="GO" id="GO:0005762">
    <property type="term" value="C:mitochondrial large ribosomal subunit"/>
    <property type="evidence" value="ECO:0007669"/>
    <property type="project" value="TreeGrafter"/>
</dbReference>
<gene>
    <name evidence="10" type="primary">MRPL53</name>
</gene>
<keyword evidence="6" id="KW-0687">Ribonucleoprotein</keyword>
<organism evidence="9 10">
    <name type="scientific">Petromyzon marinus</name>
    <name type="common">Sea lamprey</name>
    <dbReference type="NCBI Taxonomy" id="7757"/>
    <lineage>
        <taxon>Eukaryota</taxon>
        <taxon>Metazoa</taxon>
        <taxon>Chordata</taxon>
        <taxon>Craniata</taxon>
        <taxon>Vertebrata</taxon>
        <taxon>Cyclostomata</taxon>
        <taxon>Hyperoartia</taxon>
        <taxon>Petromyzontiformes</taxon>
        <taxon>Petromyzontidae</taxon>
        <taxon>Petromyzon</taxon>
    </lineage>
</organism>
<evidence type="ECO:0000256" key="8">
    <source>
        <dbReference type="ARBA" id="ARBA00042721"/>
    </source>
</evidence>
<dbReference type="Pfam" id="PF10780">
    <property type="entry name" value="MRP_L53"/>
    <property type="match status" value="1"/>
</dbReference>
<dbReference type="AlphaFoldDB" id="A0AAJ7TZM5"/>
<dbReference type="RefSeq" id="XP_032825945.1">
    <property type="nucleotide sequence ID" value="XM_032970054.1"/>
</dbReference>
<keyword evidence="3" id="KW-0809">Transit peptide</keyword>
<accession>A0AAJ7TZM5</accession>
<reference evidence="10" key="1">
    <citation type="submission" date="2025-08" db="UniProtKB">
        <authorList>
            <consortium name="RefSeq"/>
        </authorList>
    </citation>
    <scope>IDENTIFICATION</scope>
    <source>
        <tissue evidence="10">Sperm</tissue>
    </source>
</reference>
<name>A0AAJ7TZM5_PETMA</name>
<comment type="similarity">
    <text evidence="2">Belongs to the mitochondrion-specific ribosomal protein mL53 family.</text>
</comment>
<evidence type="ECO:0000256" key="1">
    <source>
        <dbReference type="ARBA" id="ARBA00004173"/>
    </source>
</evidence>
<evidence type="ECO:0000256" key="2">
    <source>
        <dbReference type="ARBA" id="ARBA00005557"/>
    </source>
</evidence>
<dbReference type="InterPro" id="IPR019716">
    <property type="entry name" value="Ribosomal_mL53"/>
</dbReference>
<dbReference type="Proteomes" id="UP001318040">
    <property type="component" value="Chromosome 43"/>
</dbReference>
<keyword evidence="4 10" id="KW-0689">Ribosomal protein</keyword>
<evidence type="ECO:0000256" key="7">
    <source>
        <dbReference type="ARBA" id="ARBA00035180"/>
    </source>
</evidence>
<dbReference type="KEGG" id="pmrn:116951441"/>
<protein>
    <recommendedName>
        <fullName evidence="7">Large ribosomal subunit protein mL53</fullName>
    </recommendedName>
    <alternativeName>
        <fullName evidence="8">39S ribosomal protein L53, mitochondrial</fullName>
    </alternativeName>
</protein>
<evidence type="ECO:0000256" key="5">
    <source>
        <dbReference type="ARBA" id="ARBA00023128"/>
    </source>
</evidence>
<keyword evidence="5" id="KW-0496">Mitochondrion</keyword>
<evidence type="ECO:0000256" key="4">
    <source>
        <dbReference type="ARBA" id="ARBA00022980"/>
    </source>
</evidence>
<dbReference type="CTD" id="116540"/>
<dbReference type="PANTHER" id="PTHR33618">
    <property type="entry name" value="39S RIBOSOMAL PROTEIN L53, MITOCHONDRIAL"/>
    <property type="match status" value="1"/>
</dbReference>
<dbReference type="Gene3D" id="3.40.30.10">
    <property type="entry name" value="Glutaredoxin"/>
    <property type="match status" value="1"/>
</dbReference>
<evidence type="ECO:0000256" key="6">
    <source>
        <dbReference type="ARBA" id="ARBA00023274"/>
    </source>
</evidence>
<evidence type="ECO:0000313" key="9">
    <source>
        <dbReference type="Proteomes" id="UP001318040"/>
    </source>
</evidence>
<dbReference type="PANTHER" id="PTHR33618:SF1">
    <property type="entry name" value="LARGE RIBOSOMAL SUBUNIT PROTEIN ML53"/>
    <property type="match status" value="1"/>
</dbReference>
<keyword evidence="9" id="KW-1185">Reference proteome</keyword>
<evidence type="ECO:0000256" key="3">
    <source>
        <dbReference type="ARBA" id="ARBA00022946"/>
    </source>
</evidence>
<sequence>MAARGAASLSLKAVKSISVRLCPFQDNVRSTREFLMLIGSDKVRDSNDKCNITTDVRNDNSEPQVDIIFNDGDKLVMRGAFLTSKEMFQAFKQNSIHKDSKDPISTSGAKR</sequence>